<dbReference type="GO" id="GO:0004301">
    <property type="term" value="F:epoxide hydrolase activity"/>
    <property type="evidence" value="ECO:0007669"/>
    <property type="project" value="TreeGrafter"/>
</dbReference>
<evidence type="ECO:0000313" key="6">
    <source>
        <dbReference type="Proteomes" id="UP000620124"/>
    </source>
</evidence>
<evidence type="ECO:0000259" key="4">
    <source>
        <dbReference type="Pfam" id="PF06441"/>
    </source>
</evidence>
<gene>
    <name evidence="5" type="ORF">MVEN_00473100</name>
</gene>
<feature type="domain" description="Epoxide hydrolase N-terminal" evidence="4">
    <location>
        <begin position="18"/>
        <end position="123"/>
    </location>
</feature>
<reference evidence="5" key="1">
    <citation type="submission" date="2020-05" db="EMBL/GenBank/DDBJ databases">
        <title>Mycena genomes resolve the evolution of fungal bioluminescence.</title>
        <authorList>
            <person name="Tsai I.J."/>
        </authorList>
    </citation>
    <scope>NUCLEOTIDE SEQUENCE</scope>
    <source>
        <strain evidence="5">CCC161011</strain>
    </source>
</reference>
<dbReference type="PANTHER" id="PTHR21661:SF35">
    <property type="entry name" value="EPOXIDE HYDROLASE"/>
    <property type="match status" value="1"/>
</dbReference>
<dbReference type="EMBL" id="JACAZI010000003">
    <property type="protein sequence ID" value="KAF7365972.1"/>
    <property type="molecule type" value="Genomic_DNA"/>
</dbReference>
<proteinExistence type="inferred from homology"/>
<accession>A0A8H6YVG7</accession>
<sequence length="428" mass="47298">MATAAHPDPTNHTKFDLKPFKIDLSSKVPHLKTLVSNTRLPAKPLYPDLGPDKGIQLEFLSSLKEEWVTSYDWDAEQAKLNEFKHFTAVIEGLTVHFIHEKSADTDAIPVILLHGWPSSFHEFTPVIKPLTQCWTNAAGKKVSFNVVVPSLPGFMFSSLPAVNWTTDDTARIFNTLMTDVLGYPKYAVHATDWGCVVGYSLYSTFTTTVRAAQFAFIPFAPPSREQMAAENITLTAEQNVTVARQSAASKTGLGFRDMQTNKPNDVGLSLYDNPVGQLAWMGGKIKLCAVRPPARARPPSQLTSTAILTSVSLYYLTDSFLSSLWIYVANPEAFSSVYTNKAASAAAPMLFSQYKYNVAYWPEEFVAKVGNLVSYTGALRSRLIPRVRKLIGLDLKYAVHDFGGHFPGLDNPPAVIADIHEVAAYWKV</sequence>
<dbReference type="Pfam" id="PF06441">
    <property type="entry name" value="EHN"/>
    <property type="match status" value="1"/>
</dbReference>
<dbReference type="Gene3D" id="3.40.50.1820">
    <property type="entry name" value="alpha/beta hydrolase"/>
    <property type="match status" value="1"/>
</dbReference>
<dbReference type="Proteomes" id="UP000620124">
    <property type="component" value="Unassembled WGS sequence"/>
</dbReference>
<dbReference type="OrthoDB" id="7130006at2759"/>
<dbReference type="PIRSF" id="PIRSF001112">
    <property type="entry name" value="Epoxide_hydrolase"/>
    <property type="match status" value="1"/>
</dbReference>
<dbReference type="AlphaFoldDB" id="A0A8H6YVG7"/>
<comment type="similarity">
    <text evidence="1">Belongs to the peptidase S33 family.</text>
</comment>
<name>A0A8H6YVG7_9AGAR</name>
<keyword evidence="6" id="KW-1185">Reference proteome</keyword>
<dbReference type="InterPro" id="IPR029058">
    <property type="entry name" value="AB_hydrolase_fold"/>
</dbReference>
<evidence type="ECO:0000256" key="1">
    <source>
        <dbReference type="ARBA" id="ARBA00010088"/>
    </source>
</evidence>
<dbReference type="SUPFAM" id="SSF53474">
    <property type="entry name" value="alpha/beta-Hydrolases"/>
    <property type="match status" value="1"/>
</dbReference>
<dbReference type="InterPro" id="IPR010497">
    <property type="entry name" value="Epoxide_hydro_N"/>
</dbReference>
<evidence type="ECO:0000256" key="2">
    <source>
        <dbReference type="ARBA" id="ARBA00022797"/>
    </source>
</evidence>
<keyword evidence="3 5" id="KW-0378">Hydrolase</keyword>
<comment type="caution">
    <text evidence="5">The sequence shown here is derived from an EMBL/GenBank/DDBJ whole genome shotgun (WGS) entry which is preliminary data.</text>
</comment>
<dbReference type="PRINTS" id="PR00412">
    <property type="entry name" value="EPOXHYDRLASE"/>
</dbReference>
<dbReference type="GO" id="GO:0097176">
    <property type="term" value="P:epoxide metabolic process"/>
    <property type="evidence" value="ECO:0007669"/>
    <property type="project" value="TreeGrafter"/>
</dbReference>
<dbReference type="PANTHER" id="PTHR21661">
    <property type="entry name" value="EPOXIDE HYDROLASE 1-RELATED"/>
    <property type="match status" value="1"/>
</dbReference>
<dbReference type="InterPro" id="IPR016292">
    <property type="entry name" value="Epoxide_hydrolase"/>
</dbReference>
<keyword evidence="2" id="KW-0058">Aromatic hydrocarbons catabolism</keyword>
<evidence type="ECO:0000313" key="5">
    <source>
        <dbReference type="EMBL" id="KAF7365972.1"/>
    </source>
</evidence>
<protein>
    <submittedName>
        <fullName evidence="5">Alpha beta-hydrolase</fullName>
    </submittedName>
</protein>
<organism evidence="5 6">
    <name type="scientific">Mycena venus</name>
    <dbReference type="NCBI Taxonomy" id="2733690"/>
    <lineage>
        <taxon>Eukaryota</taxon>
        <taxon>Fungi</taxon>
        <taxon>Dikarya</taxon>
        <taxon>Basidiomycota</taxon>
        <taxon>Agaricomycotina</taxon>
        <taxon>Agaricomycetes</taxon>
        <taxon>Agaricomycetidae</taxon>
        <taxon>Agaricales</taxon>
        <taxon>Marasmiineae</taxon>
        <taxon>Mycenaceae</taxon>
        <taxon>Mycena</taxon>
    </lineage>
</organism>
<dbReference type="InterPro" id="IPR000639">
    <property type="entry name" value="Epox_hydrolase-like"/>
</dbReference>
<evidence type="ECO:0000256" key="3">
    <source>
        <dbReference type="ARBA" id="ARBA00022801"/>
    </source>
</evidence>